<dbReference type="EMBL" id="KM051843">
    <property type="protein sequence ID" value="AII28019.1"/>
    <property type="molecule type" value="Genomic_DNA"/>
</dbReference>
<dbReference type="Proteomes" id="UP000028664">
    <property type="component" value="Segment"/>
</dbReference>
<keyword evidence="2" id="KW-1185">Reference proteome</keyword>
<evidence type="ECO:0000313" key="2">
    <source>
        <dbReference type="Proteomes" id="UP000028664"/>
    </source>
</evidence>
<name>A0A076G7T0_9CAUD</name>
<accession>A0A076G7T0</accession>
<dbReference type="RefSeq" id="YP_009056387.1">
    <property type="nucleotide sequence ID" value="NC_024792.1"/>
</dbReference>
<evidence type="ECO:0000313" key="1">
    <source>
        <dbReference type="EMBL" id="AII28019.1"/>
    </source>
</evidence>
<dbReference type="KEGG" id="vg:20283405"/>
<organism evidence="1 2">
    <name type="scientific">Bacillus phage Bobb</name>
    <dbReference type="NCBI Taxonomy" id="1527469"/>
    <lineage>
        <taxon>Viruses</taxon>
        <taxon>Duplodnaviria</taxon>
        <taxon>Heunggongvirae</taxon>
        <taxon>Uroviricota</taxon>
        <taxon>Caudoviricetes</taxon>
        <taxon>Herelleviridae</taxon>
        <taxon>Bastillevirinae</taxon>
        <taxon>Agatevirus</taxon>
        <taxon>Agatevirus bobb</taxon>
    </lineage>
</organism>
<sequence>MEVNINSFDFEDVRITDQTGVTVDYNLREELAVNEHNLLQEMLEQPAKFVYWASLLEQLKYYQESKELECERVIAHIDDAARQHYTSLGTKPTKDMVETYRRMQPEYDNVMQEYTYLKLVVGKVTRIVKAFEQRKDMLQSFGKQVIEQKVYGAGAGGKLQQ</sequence>
<reference evidence="1 2" key="1">
    <citation type="submission" date="2014-06" db="EMBL/GenBank/DDBJ databases">
        <title>Bioinformatic genomic analysis of Bacillus phage Bobb.</title>
        <authorList>
            <person name="Lewis H.M.N."/>
            <person name="Temple L."/>
            <person name="Barth R.N."/>
            <person name="Bowles K.M."/>
            <person name="Churchin D.I."/>
            <person name="Scott-Croshaw C."/>
            <person name="Glasgow G.H."/>
            <person name="Gloe M.W."/>
            <person name="McGough T.M."/>
            <person name="Nutbrown S.A."/>
            <person name="Romulus S.R."/>
            <person name="Sanders K.A.M."/>
            <person name="Diachok C.R."/>
            <person name="Serigano J.P."/>
            <person name="Shin D."/>
            <person name="Suresh M.H."/>
            <person name="Conner A.R.N."/>
            <person name="Korba R.M."/>
            <person name="Livermore R.J."/>
            <person name="Rohlf M.B."/>
            <person name="Utterback S.D."/>
            <person name="Wilson V.E."/>
        </authorList>
    </citation>
    <scope>NUCLEOTIDE SEQUENCE [LARGE SCALE GENOMIC DNA]</scope>
</reference>
<dbReference type="GeneID" id="20283405"/>
<dbReference type="OrthoDB" id="10991at10239"/>
<proteinExistence type="predicted"/>
<protein>
    <submittedName>
        <fullName evidence="1">Uncharacterized protein</fullName>
    </submittedName>
</protein>